<keyword evidence="2" id="KW-0479">Metal-binding</keyword>
<dbReference type="Proteomes" id="UP000319836">
    <property type="component" value="Unassembled WGS sequence"/>
</dbReference>
<dbReference type="PANTHER" id="PTHR36923:SF3">
    <property type="entry name" value="FERREDOXIN"/>
    <property type="match status" value="1"/>
</dbReference>
<evidence type="ECO:0000313" key="7">
    <source>
        <dbReference type="Proteomes" id="UP000319836"/>
    </source>
</evidence>
<sequence length="69" mass="7458">MQLRILRSECCGNALCVEAVPVVFALDSKNKAVVLDPEAASEERLREAAEACPCQAIVLEDDQGNPLFP</sequence>
<keyword evidence="1" id="KW-0813">Transport</keyword>
<evidence type="ECO:0000256" key="5">
    <source>
        <dbReference type="ARBA" id="ARBA00023014"/>
    </source>
</evidence>
<evidence type="ECO:0000256" key="3">
    <source>
        <dbReference type="ARBA" id="ARBA00022982"/>
    </source>
</evidence>
<dbReference type="AlphaFoldDB" id="A0A538U4B7"/>
<organism evidence="6 7">
    <name type="scientific">Eiseniibacteriota bacterium</name>
    <dbReference type="NCBI Taxonomy" id="2212470"/>
    <lineage>
        <taxon>Bacteria</taxon>
        <taxon>Candidatus Eiseniibacteriota</taxon>
    </lineage>
</organism>
<dbReference type="Gene3D" id="3.30.70.20">
    <property type="match status" value="1"/>
</dbReference>
<dbReference type="GO" id="GO:0051536">
    <property type="term" value="F:iron-sulfur cluster binding"/>
    <property type="evidence" value="ECO:0007669"/>
    <property type="project" value="UniProtKB-KW"/>
</dbReference>
<evidence type="ECO:0000313" key="6">
    <source>
        <dbReference type="EMBL" id="TMQ70701.1"/>
    </source>
</evidence>
<evidence type="ECO:0000256" key="4">
    <source>
        <dbReference type="ARBA" id="ARBA00023004"/>
    </source>
</evidence>
<keyword evidence="3" id="KW-0249">Electron transport</keyword>
<protein>
    <submittedName>
        <fullName evidence="6">Ferredoxin</fullName>
    </submittedName>
</protein>
<dbReference type="SUPFAM" id="SSF54862">
    <property type="entry name" value="4Fe-4S ferredoxins"/>
    <property type="match status" value="1"/>
</dbReference>
<dbReference type="PANTHER" id="PTHR36923">
    <property type="entry name" value="FERREDOXIN"/>
    <property type="match status" value="1"/>
</dbReference>
<reference evidence="6 7" key="1">
    <citation type="journal article" date="2019" name="Nat. Microbiol.">
        <title>Mediterranean grassland soil C-N compound turnover is dependent on rainfall and depth, and is mediated by genomically divergent microorganisms.</title>
        <authorList>
            <person name="Diamond S."/>
            <person name="Andeer P.F."/>
            <person name="Li Z."/>
            <person name="Crits-Christoph A."/>
            <person name="Burstein D."/>
            <person name="Anantharaman K."/>
            <person name="Lane K.R."/>
            <person name="Thomas B.C."/>
            <person name="Pan C."/>
            <person name="Northen T.R."/>
            <person name="Banfield J.F."/>
        </authorList>
    </citation>
    <scope>NUCLEOTIDE SEQUENCE [LARGE SCALE GENOMIC DNA]</scope>
    <source>
        <strain evidence="6">WS_10</strain>
    </source>
</reference>
<keyword evidence="4" id="KW-0408">Iron</keyword>
<evidence type="ECO:0000256" key="2">
    <source>
        <dbReference type="ARBA" id="ARBA00022723"/>
    </source>
</evidence>
<evidence type="ECO:0000256" key="1">
    <source>
        <dbReference type="ARBA" id="ARBA00022448"/>
    </source>
</evidence>
<keyword evidence="5" id="KW-0411">Iron-sulfur</keyword>
<name>A0A538U4B7_UNCEI</name>
<proteinExistence type="predicted"/>
<dbReference type="Pfam" id="PF13370">
    <property type="entry name" value="Fer4_13"/>
    <property type="match status" value="1"/>
</dbReference>
<dbReference type="InterPro" id="IPR051269">
    <property type="entry name" value="Fe-S_cluster_ET"/>
</dbReference>
<dbReference type="EMBL" id="VBPA01000186">
    <property type="protein sequence ID" value="TMQ70701.1"/>
    <property type="molecule type" value="Genomic_DNA"/>
</dbReference>
<dbReference type="GO" id="GO:0046872">
    <property type="term" value="F:metal ion binding"/>
    <property type="evidence" value="ECO:0007669"/>
    <property type="project" value="UniProtKB-KW"/>
</dbReference>
<gene>
    <name evidence="6" type="ORF">E6K80_07735</name>
</gene>
<comment type="caution">
    <text evidence="6">The sequence shown here is derived from an EMBL/GenBank/DDBJ whole genome shotgun (WGS) entry which is preliminary data.</text>
</comment>
<accession>A0A538U4B7</accession>